<keyword evidence="6" id="KW-0358">Heparin-binding</keyword>
<keyword evidence="10" id="KW-0339">Growth factor</keyword>
<keyword evidence="11 16" id="KW-0472">Membrane</keyword>
<feature type="chain" id="PRO_5027996649" description="Proheparin-binding EGF-like growth factor" evidence="17">
    <location>
        <begin position="23"/>
        <end position="227"/>
    </location>
</feature>
<feature type="disulfide bond" evidence="14">
    <location>
        <begin position="153"/>
        <end position="162"/>
    </location>
</feature>
<protein>
    <recommendedName>
        <fullName evidence="13">Proheparin-binding EGF-like growth factor</fullName>
    </recommendedName>
</protein>
<dbReference type="GO" id="GO:0007173">
    <property type="term" value="P:epidermal growth factor receptor signaling pathway"/>
    <property type="evidence" value="ECO:0007669"/>
    <property type="project" value="TreeGrafter"/>
</dbReference>
<evidence type="ECO:0000256" key="15">
    <source>
        <dbReference type="SAM" id="Coils"/>
    </source>
</evidence>
<keyword evidence="12 14" id="KW-1015">Disulfide bond</keyword>
<evidence type="ECO:0000256" key="16">
    <source>
        <dbReference type="SAM" id="Phobius"/>
    </source>
</evidence>
<dbReference type="PANTHER" id="PTHR10740:SF4">
    <property type="entry name" value="PROHEPARIN-BINDING EGF-LIKE GROWTH FACTOR"/>
    <property type="match status" value="1"/>
</dbReference>
<evidence type="ECO:0000256" key="1">
    <source>
        <dbReference type="ARBA" id="ARBA00004239"/>
    </source>
</evidence>
<evidence type="ECO:0000256" key="12">
    <source>
        <dbReference type="ARBA" id="ARBA00023157"/>
    </source>
</evidence>
<evidence type="ECO:0000256" key="14">
    <source>
        <dbReference type="PROSITE-ProRule" id="PRU00076"/>
    </source>
</evidence>
<dbReference type="PROSITE" id="PS50026">
    <property type="entry name" value="EGF_3"/>
    <property type="match status" value="1"/>
</dbReference>
<dbReference type="GO" id="GO:0008284">
    <property type="term" value="P:positive regulation of cell population proliferation"/>
    <property type="evidence" value="ECO:0007669"/>
    <property type="project" value="TreeGrafter"/>
</dbReference>
<dbReference type="InterPro" id="IPR000742">
    <property type="entry name" value="EGF"/>
</dbReference>
<dbReference type="GeneID" id="113057675"/>
<evidence type="ECO:0000256" key="13">
    <source>
        <dbReference type="ARBA" id="ARBA00040098"/>
    </source>
</evidence>
<dbReference type="FunFam" id="2.10.25.10:FF:000158">
    <property type="entry name" value="proheparin-binding EGF-like growth factor"/>
    <property type="match status" value="1"/>
</dbReference>
<evidence type="ECO:0000256" key="8">
    <source>
        <dbReference type="ARBA" id="ARBA00022729"/>
    </source>
</evidence>
<evidence type="ECO:0000256" key="5">
    <source>
        <dbReference type="ARBA" id="ARBA00022536"/>
    </source>
</evidence>
<evidence type="ECO:0000256" key="17">
    <source>
        <dbReference type="SAM" id="SignalP"/>
    </source>
</evidence>
<dbReference type="PANTHER" id="PTHR10740">
    <property type="entry name" value="TRANSFORMING GROWTH FACTOR ALPHA"/>
    <property type="match status" value="1"/>
</dbReference>
<evidence type="ECO:0000256" key="3">
    <source>
        <dbReference type="ARBA" id="ARBA00022475"/>
    </source>
</evidence>
<feature type="transmembrane region" description="Helical" evidence="16">
    <location>
        <begin position="181"/>
        <end position="203"/>
    </location>
</feature>
<dbReference type="Proteomes" id="UP000515129">
    <property type="component" value="Chromosome 39"/>
</dbReference>
<feature type="domain" description="EGF-like" evidence="18">
    <location>
        <begin position="123"/>
        <end position="163"/>
    </location>
</feature>
<keyword evidence="9 16" id="KW-1133">Transmembrane helix</keyword>
<dbReference type="GO" id="GO:0005886">
    <property type="term" value="C:plasma membrane"/>
    <property type="evidence" value="ECO:0007669"/>
    <property type="project" value="UniProtKB-SubCell"/>
</dbReference>
<dbReference type="SUPFAM" id="SSF57196">
    <property type="entry name" value="EGF/Laminin"/>
    <property type="match status" value="1"/>
</dbReference>
<reference evidence="20" key="1">
    <citation type="submission" date="2025-08" db="UniProtKB">
        <authorList>
            <consortium name="RefSeq"/>
        </authorList>
    </citation>
    <scope>IDENTIFICATION</scope>
    <source>
        <strain evidence="20">Wakin</strain>
        <tissue evidence="20">Muscle</tissue>
    </source>
</reference>
<dbReference type="GO" id="GO:0008083">
    <property type="term" value="F:growth factor activity"/>
    <property type="evidence" value="ECO:0007669"/>
    <property type="project" value="UniProtKB-KW"/>
</dbReference>
<gene>
    <name evidence="20" type="primary">LOC113057675</name>
</gene>
<evidence type="ECO:0000256" key="7">
    <source>
        <dbReference type="ARBA" id="ARBA00022692"/>
    </source>
</evidence>
<evidence type="ECO:0000256" key="11">
    <source>
        <dbReference type="ARBA" id="ARBA00023136"/>
    </source>
</evidence>
<dbReference type="OrthoDB" id="8780145at2759"/>
<accession>A0A6P6L8P7</accession>
<organism evidence="19 20">
    <name type="scientific">Carassius auratus</name>
    <name type="common">Goldfish</name>
    <dbReference type="NCBI Taxonomy" id="7957"/>
    <lineage>
        <taxon>Eukaryota</taxon>
        <taxon>Metazoa</taxon>
        <taxon>Chordata</taxon>
        <taxon>Craniata</taxon>
        <taxon>Vertebrata</taxon>
        <taxon>Euteleostomi</taxon>
        <taxon>Actinopterygii</taxon>
        <taxon>Neopterygii</taxon>
        <taxon>Teleostei</taxon>
        <taxon>Ostariophysi</taxon>
        <taxon>Cypriniformes</taxon>
        <taxon>Cyprinidae</taxon>
        <taxon>Cyprininae</taxon>
        <taxon>Carassius</taxon>
    </lineage>
</organism>
<keyword evidence="15" id="KW-0175">Coiled coil</keyword>
<feature type="coiled-coil region" evidence="15">
    <location>
        <begin position="42"/>
        <end position="72"/>
    </location>
</feature>
<evidence type="ECO:0000313" key="20">
    <source>
        <dbReference type="RefSeq" id="XP_026080918.1"/>
    </source>
</evidence>
<keyword evidence="5 14" id="KW-0245">EGF-like domain</keyword>
<comment type="subcellular location">
    <subcellularLocation>
        <location evidence="2">Cell membrane</location>
        <topology evidence="2">Single-pass type I membrane protein</topology>
    </subcellularLocation>
    <subcellularLocation>
        <location evidence="1">Secreted</location>
        <location evidence="1">Extracellular space</location>
    </subcellularLocation>
</comment>
<keyword evidence="7 16" id="KW-0812">Transmembrane</keyword>
<name>A0A6P6L8P7_CARAU</name>
<dbReference type="GO" id="GO:0005615">
    <property type="term" value="C:extracellular space"/>
    <property type="evidence" value="ECO:0007669"/>
    <property type="project" value="TreeGrafter"/>
</dbReference>
<keyword evidence="4" id="KW-0964">Secreted</keyword>
<evidence type="ECO:0000256" key="9">
    <source>
        <dbReference type="ARBA" id="ARBA00022989"/>
    </source>
</evidence>
<evidence type="ECO:0000313" key="19">
    <source>
        <dbReference type="Proteomes" id="UP000515129"/>
    </source>
</evidence>
<dbReference type="GO" id="GO:0008201">
    <property type="term" value="F:heparin binding"/>
    <property type="evidence" value="ECO:0007669"/>
    <property type="project" value="UniProtKB-KW"/>
</dbReference>
<dbReference type="AlphaFoldDB" id="A0A6P6L8P7"/>
<evidence type="ECO:0000256" key="10">
    <source>
        <dbReference type="ARBA" id="ARBA00023030"/>
    </source>
</evidence>
<comment type="caution">
    <text evidence="14">Lacks conserved residue(s) required for the propagation of feature annotation.</text>
</comment>
<dbReference type="PROSITE" id="PS00022">
    <property type="entry name" value="EGF_1"/>
    <property type="match status" value="1"/>
</dbReference>
<proteinExistence type="predicted"/>
<keyword evidence="8 17" id="KW-0732">Signal</keyword>
<dbReference type="Gene3D" id="2.10.25.10">
    <property type="entry name" value="Laminin"/>
    <property type="match status" value="1"/>
</dbReference>
<feature type="signal peptide" evidence="17">
    <location>
        <begin position="1"/>
        <end position="22"/>
    </location>
</feature>
<sequence>MKFLTVLRLFAVTFVAVTSVSGASIERFESERPAQTAVIDLLEALNEKRATVDNKQVEYEEEDEYYDDYEQEDEFSGAYEGPLVAFSRKPKDPSAVLNAEKLEGSKRNGFEGKKGKGKGKGKKRNPCLKKYKDFCIHGTCQYLRDLKRPSCICDSDYSGERCHLFSLELKKNGEVYSRTTALAVVAVVLSSLCLTIIGLMLALRFHKQGAYNVENEEKVKLGAAPHH</sequence>
<dbReference type="KEGG" id="caua:113057675"/>
<evidence type="ECO:0000256" key="4">
    <source>
        <dbReference type="ARBA" id="ARBA00022525"/>
    </source>
</evidence>
<dbReference type="GO" id="GO:0005154">
    <property type="term" value="F:epidermal growth factor receptor binding"/>
    <property type="evidence" value="ECO:0007669"/>
    <property type="project" value="TreeGrafter"/>
</dbReference>
<dbReference type="RefSeq" id="XP_026080918.1">
    <property type="nucleotide sequence ID" value="XM_026225133.1"/>
</dbReference>
<keyword evidence="19" id="KW-1185">Reference proteome</keyword>
<evidence type="ECO:0000256" key="2">
    <source>
        <dbReference type="ARBA" id="ARBA00004251"/>
    </source>
</evidence>
<keyword evidence="3" id="KW-1003">Cell membrane</keyword>
<evidence type="ECO:0000259" key="18">
    <source>
        <dbReference type="PROSITE" id="PS50026"/>
    </source>
</evidence>
<evidence type="ECO:0000256" key="6">
    <source>
        <dbReference type="ARBA" id="ARBA00022674"/>
    </source>
</evidence>